<dbReference type="Pfam" id="PF12937">
    <property type="entry name" value="F-box-like"/>
    <property type="match status" value="1"/>
</dbReference>
<dbReference type="AlphaFoldDB" id="A0ABD0W9Y7"/>
<evidence type="ECO:0000313" key="2">
    <source>
        <dbReference type="EMBL" id="KAL0968387.1"/>
    </source>
</evidence>
<keyword evidence="3" id="KW-1185">Reference proteome</keyword>
<feature type="domain" description="F-box" evidence="1">
    <location>
        <begin position="225"/>
        <end position="271"/>
    </location>
</feature>
<accession>A0ABD0W9Y7</accession>
<dbReference type="InterPro" id="IPR036047">
    <property type="entry name" value="F-box-like_dom_sf"/>
</dbReference>
<reference evidence="2 3" key="1">
    <citation type="submission" date="2024-06" db="EMBL/GenBank/DDBJ databases">
        <authorList>
            <person name="Pan Q."/>
            <person name="Wen M."/>
            <person name="Jouanno E."/>
            <person name="Zahm M."/>
            <person name="Klopp C."/>
            <person name="Cabau C."/>
            <person name="Louis A."/>
            <person name="Berthelot C."/>
            <person name="Parey E."/>
            <person name="Roest Crollius H."/>
            <person name="Montfort J."/>
            <person name="Robinson-Rechavi M."/>
            <person name="Bouchez O."/>
            <person name="Lampietro C."/>
            <person name="Lopez Roques C."/>
            <person name="Donnadieu C."/>
            <person name="Postlethwait J."/>
            <person name="Bobe J."/>
            <person name="Verreycken H."/>
            <person name="Guiguen Y."/>
        </authorList>
    </citation>
    <scope>NUCLEOTIDE SEQUENCE [LARGE SCALE GENOMIC DNA]</scope>
    <source>
        <strain evidence="2">Up_M1</strain>
        <tissue evidence="2">Testis</tissue>
    </source>
</reference>
<organism evidence="2 3">
    <name type="scientific">Umbra pygmaea</name>
    <name type="common">Eastern mudminnow</name>
    <dbReference type="NCBI Taxonomy" id="75934"/>
    <lineage>
        <taxon>Eukaryota</taxon>
        <taxon>Metazoa</taxon>
        <taxon>Chordata</taxon>
        <taxon>Craniata</taxon>
        <taxon>Vertebrata</taxon>
        <taxon>Euteleostomi</taxon>
        <taxon>Actinopterygii</taxon>
        <taxon>Neopterygii</taxon>
        <taxon>Teleostei</taxon>
        <taxon>Protacanthopterygii</taxon>
        <taxon>Esociformes</taxon>
        <taxon>Umbridae</taxon>
        <taxon>Umbra</taxon>
    </lineage>
</organism>
<dbReference type="SUPFAM" id="SSF47391">
    <property type="entry name" value="Dimerization-anchoring domain of cAMP-dependent PK regulatory subunit"/>
    <property type="match status" value="1"/>
</dbReference>
<gene>
    <name evidence="2" type="ORF">UPYG_G00266220</name>
</gene>
<dbReference type="PROSITE" id="PS50181">
    <property type="entry name" value="FBOX"/>
    <property type="match status" value="1"/>
</dbReference>
<dbReference type="EMBL" id="JAGEUA010000008">
    <property type="protein sequence ID" value="KAL0968387.1"/>
    <property type="molecule type" value="Genomic_DNA"/>
</dbReference>
<evidence type="ECO:0000259" key="1">
    <source>
        <dbReference type="PROSITE" id="PS50181"/>
    </source>
</evidence>
<dbReference type="SUPFAM" id="SSF81383">
    <property type="entry name" value="F-box domain"/>
    <property type="match status" value="1"/>
</dbReference>
<sequence>MASIQNCDPALRGYILKHSLTQIFQALLTGLCVSCPESPLHFLERKIVSIQKTRNIDKIYWHTFIDDADQVAKILLAGNIVQDIFGTQDDTLLVHHLFQKAYSCYRIRLTNMCFKSWKRFIFNKRKEAMELTLKMDAAERHCLYRALRAALCQWMEWVRVRKRKQDVATKKIERVWRAVHCNIVITAWRYLVLESKRTREYFERLEKGLLEMSYQDCDVVMGKGQDGISLLPCKLLLKIFQSLDVRDLLRCAEVCHTWKAIAQTSTLWSRIRFSVERDWITDSVVEQILQTHRPFVVQVNMRGCTSLRWPSFKCISEYQSTQTA</sequence>
<dbReference type="InterPro" id="IPR001810">
    <property type="entry name" value="F-box_dom"/>
</dbReference>
<protein>
    <recommendedName>
        <fullName evidence="1">F-box domain-containing protein</fullName>
    </recommendedName>
</protein>
<proteinExistence type="predicted"/>
<dbReference type="SMART" id="SM00256">
    <property type="entry name" value="FBOX"/>
    <property type="match status" value="1"/>
</dbReference>
<dbReference type="CDD" id="cd22124">
    <property type="entry name" value="F-box_FBXL13"/>
    <property type="match status" value="1"/>
</dbReference>
<evidence type="ECO:0000313" key="3">
    <source>
        <dbReference type="Proteomes" id="UP001557470"/>
    </source>
</evidence>
<dbReference type="Proteomes" id="UP001557470">
    <property type="component" value="Unassembled WGS sequence"/>
</dbReference>
<comment type="caution">
    <text evidence="2">The sequence shown here is derived from an EMBL/GenBank/DDBJ whole genome shotgun (WGS) entry which is preliminary data.</text>
</comment>
<name>A0ABD0W9Y7_UMBPY</name>
<dbReference type="CDD" id="cd22977">
    <property type="entry name" value="DD_FBXL13"/>
    <property type="match status" value="1"/>
</dbReference>
<dbReference type="Gene3D" id="1.20.1280.50">
    <property type="match status" value="1"/>
</dbReference>